<comment type="caution">
    <text evidence="1">The sequence shown here is derived from an EMBL/GenBank/DDBJ whole genome shotgun (WGS) entry which is preliminary data.</text>
</comment>
<dbReference type="EMBL" id="AOHC02000026">
    <property type="protein sequence ID" value="EMY78085.1"/>
    <property type="molecule type" value="Genomic_DNA"/>
</dbReference>
<dbReference type="AlphaFoldDB" id="N1WGK4"/>
<organism evidence="1 2">
    <name type="scientific">Leptospira weilii serovar Ranarum str. ICFT</name>
    <dbReference type="NCBI Taxonomy" id="1218598"/>
    <lineage>
        <taxon>Bacteria</taxon>
        <taxon>Pseudomonadati</taxon>
        <taxon>Spirochaetota</taxon>
        <taxon>Spirochaetia</taxon>
        <taxon>Leptospirales</taxon>
        <taxon>Leptospiraceae</taxon>
        <taxon>Leptospira</taxon>
    </lineage>
</organism>
<evidence type="ECO:0000313" key="2">
    <source>
        <dbReference type="Proteomes" id="UP000012313"/>
    </source>
</evidence>
<protein>
    <recommendedName>
        <fullName evidence="3">RHS repeat protein</fullName>
    </recommendedName>
</protein>
<name>N1WGK4_9LEPT</name>
<reference evidence="1" key="1">
    <citation type="submission" date="2013-03" db="EMBL/GenBank/DDBJ databases">
        <authorList>
            <person name="Harkins D.M."/>
            <person name="Durkin A.S."/>
            <person name="Brinkac L.M."/>
            <person name="Haft D.H."/>
            <person name="Selengut J.D."/>
            <person name="Sanka R."/>
            <person name="DePew J."/>
            <person name="Purushe J."/>
            <person name="Hartskeerl R.A."/>
            <person name="Ahmed A."/>
            <person name="van der Linden H."/>
            <person name="Goris M.G.A."/>
            <person name="Vinetz J.M."/>
            <person name="Sutton G.G."/>
            <person name="Nierman W.C."/>
            <person name="Fouts D.E."/>
        </authorList>
    </citation>
    <scope>NUCLEOTIDE SEQUENCE [LARGE SCALE GENOMIC DNA]</scope>
    <source>
        <strain evidence="1">ICFT</strain>
    </source>
</reference>
<sequence length="168" mass="17215">MSCFNLPQKVEVTAGGPTVTYNCSVSGKVYTCVPSDGGNSIVRTYASAAGAKLGVIDPPGTGNAHAQRGLASSDGGATTYTYDSSNQLVSVASPAVTTYSNYDTNGFPQSNSAGRNITYTYTAGSKIPTTSADGAFTYTYDSKGWGTKMSGFGMDTIAVNSGSLEICD</sequence>
<dbReference type="Gene3D" id="2.180.10.10">
    <property type="entry name" value="RHS repeat-associated core"/>
    <property type="match status" value="1"/>
</dbReference>
<proteinExistence type="predicted"/>
<keyword evidence="2" id="KW-1185">Reference proteome</keyword>
<evidence type="ECO:0008006" key="3">
    <source>
        <dbReference type="Google" id="ProtNLM"/>
    </source>
</evidence>
<dbReference type="Proteomes" id="UP000012313">
    <property type="component" value="Unassembled WGS sequence"/>
</dbReference>
<evidence type="ECO:0000313" key="1">
    <source>
        <dbReference type="EMBL" id="EMY78085.1"/>
    </source>
</evidence>
<accession>N1WGK4</accession>
<gene>
    <name evidence="1" type="ORF">LEP1GSC060_1742</name>
</gene>